<comment type="function">
    <text evidence="10">Single-stranded DNA-binding protein that participates in viral DNA replication, recombination, and repair. Coats the lagging-strand ssDNA as the replication fork advances. Stimulates the activities of viral DNA polymerase and the replicative helicase, probably via its interaction with the helicase assembly factor. Together with the replicative helicase and the helicase assembly factor, promotes pairing of two homologous DNA molecules containing complementary single-stranded regions and mediates homologous DNA strand exchange. Promotes also the formation of joint molecules. mRNA specific autogenous translational repressor.</text>
</comment>
<dbReference type="EMBL" id="MT162466">
    <property type="protein sequence ID" value="QIN96798.1"/>
    <property type="molecule type" value="Genomic_DNA"/>
</dbReference>
<dbReference type="Gene3D" id="3.90.198.10">
    <property type="entry name" value="Replication Fork Single-Stranded Dna Binding Protein"/>
    <property type="match status" value="1"/>
</dbReference>
<protein>
    <recommendedName>
        <fullName evidence="1 10">Single-stranded DNA-binding protein</fullName>
        <shortName evidence="10">SSB protein</shortName>
    </recommendedName>
    <alternativeName>
        <fullName evidence="10">Helix-destabilizing protein</fullName>
    </alternativeName>
</protein>
<dbReference type="RefSeq" id="YP_010669178.1">
    <property type="nucleotide sequence ID" value="NC_070959.1"/>
</dbReference>
<dbReference type="InterPro" id="IPR012339">
    <property type="entry name" value="Phage_T4_Gp32_ssDNA-bd"/>
</dbReference>
<keyword evidence="9 10" id="KW-0234">DNA repair</keyword>
<keyword evidence="4" id="KW-0479">Metal-binding</keyword>
<dbReference type="InterPro" id="IPR012340">
    <property type="entry name" value="NA-bd_OB-fold"/>
</dbReference>
<evidence type="ECO:0000256" key="9">
    <source>
        <dbReference type="ARBA" id="ARBA00023204"/>
    </source>
</evidence>
<evidence type="ECO:0000256" key="4">
    <source>
        <dbReference type="ARBA" id="ARBA00022723"/>
    </source>
</evidence>
<evidence type="ECO:0000256" key="3">
    <source>
        <dbReference type="ARBA" id="ARBA00022705"/>
    </source>
</evidence>
<keyword evidence="3" id="KW-0235">DNA replication</keyword>
<feature type="domain" description="Bacteriophage T4 Gp32 single-stranded DNA-binding" evidence="12">
    <location>
        <begin position="43"/>
        <end position="241"/>
    </location>
</feature>
<dbReference type="GO" id="GO:0006310">
    <property type="term" value="P:DNA recombination"/>
    <property type="evidence" value="ECO:0007669"/>
    <property type="project" value="UniProtKB-UniRule"/>
</dbReference>
<accession>A0A6G8R6L6</accession>
<keyword evidence="10" id="KW-0233">DNA recombination</keyword>
<evidence type="ECO:0000256" key="2">
    <source>
        <dbReference type="ARBA" id="ARBA00022491"/>
    </source>
</evidence>
<dbReference type="GeneID" id="77945332"/>
<evidence type="ECO:0000259" key="12">
    <source>
        <dbReference type="Pfam" id="PF08804"/>
    </source>
</evidence>
<dbReference type="InterPro" id="IPR046395">
    <property type="entry name" value="SSB_T4"/>
</dbReference>
<dbReference type="GO" id="GO:0046872">
    <property type="term" value="F:metal ion binding"/>
    <property type="evidence" value="ECO:0007669"/>
    <property type="project" value="UniProtKB-KW"/>
</dbReference>
<evidence type="ECO:0000256" key="1">
    <source>
        <dbReference type="ARBA" id="ARBA00018590"/>
    </source>
</evidence>
<feature type="region of interest" description="Disordered" evidence="11">
    <location>
        <begin position="276"/>
        <end position="295"/>
    </location>
</feature>
<keyword evidence="5" id="KW-0227">DNA damage</keyword>
<evidence type="ECO:0000256" key="11">
    <source>
        <dbReference type="SAM" id="MobiDB-lite"/>
    </source>
</evidence>
<dbReference type="SUPFAM" id="SSF50249">
    <property type="entry name" value="Nucleic acid-binding proteins"/>
    <property type="match status" value="1"/>
</dbReference>
<keyword evidence="2 10" id="KW-0678">Repressor</keyword>
<dbReference type="HAMAP" id="MF_04152">
    <property type="entry name" value="SSB_T4"/>
    <property type="match status" value="1"/>
</dbReference>
<evidence type="ECO:0000256" key="10">
    <source>
        <dbReference type="HAMAP-Rule" id="MF_04152"/>
    </source>
</evidence>
<comment type="subunit">
    <text evidence="10">Homodimer in the absence of DNA, monomer when binding DNA. Interacts with the DNA helicase assembly protein; a ternary complex between the helicase assembly protein, the single-stranded DNA-binding protein and ssDNA is an obligatory intermediate in the helicase loading mechanism. Part of the replicase complex that includes the DNA polymerase, the polymerase clamp, the clamp loader complex, the single-stranded DNA binding protein, the primase, the replicative helicase and the helicase assembly factor. Interacts (via C-terminus) with the viral SF1 dDA helicase. Interacts with the viral SF2 UvsW repair helicase.</text>
</comment>
<keyword evidence="6" id="KW-0862">Zinc</keyword>
<comment type="domain">
    <text evidence="10">The acidic C-terminus is involved in modulating the ssDNA binding properties. The N-terminus LAST motif is involved in the cooperative binding of the protein to single-stranded nucleic acids.</text>
</comment>
<comment type="caution">
    <text evidence="10">Lacks conserved residue(s) required for the propagation of feature annotation.</text>
</comment>
<keyword evidence="14" id="KW-1185">Reference proteome</keyword>
<dbReference type="Proteomes" id="UP000502617">
    <property type="component" value="Segment"/>
</dbReference>
<name>A0A6G8R6L6_9CAUD</name>
<keyword evidence="7 10" id="KW-1194">Viral DNA replication</keyword>
<proteinExistence type="inferred from homology"/>
<dbReference type="GO" id="GO:0006281">
    <property type="term" value="P:DNA repair"/>
    <property type="evidence" value="ECO:0007669"/>
    <property type="project" value="UniProtKB-UniRule"/>
</dbReference>
<evidence type="ECO:0000313" key="13">
    <source>
        <dbReference type="EMBL" id="QIN96798.1"/>
    </source>
</evidence>
<sequence>MSFSDLRKNKGNAFNKLQKQLEQSTKVGTVDERFWKLTSDKAGNGFAVIRFLPAVEGEDMPFVKMYSHAFQGPGGWYIENSLTTIGKDDPLGEYNRELWNSGDEDLKNQVRKQKRKLSYYSNVYIVKDPANPENEGTVRLFRYGKKIHDKIMEAVNGDELEGRAGINPFCFWEGADFKLRVKKVAGYPNYDSSEFQETGTLEDLDDAQLESIWKRGHSLQELVAADKFKSYDQLKERLDKVLGRKGSAASTARETVREAAAAPAVDVSAKPAFKRQAEDLPKVEEAPAAPAAEAGDDDVMDYFKNLLDD</sequence>
<dbReference type="GO" id="GO:0039686">
    <property type="term" value="P:bidirectional double-stranded viral DNA replication"/>
    <property type="evidence" value="ECO:0007669"/>
    <property type="project" value="UniProtKB-UniRule"/>
</dbReference>
<comment type="similarity">
    <text evidence="10">Belongs to the Tequatrovirus single-stranded DNA-binding protein family.</text>
</comment>
<dbReference type="GO" id="GO:0003697">
    <property type="term" value="F:single-stranded DNA binding"/>
    <property type="evidence" value="ECO:0007669"/>
    <property type="project" value="UniProtKB-UniRule"/>
</dbReference>
<evidence type="ECO:0000313" key="14">
    <source>
        <dbReference type="Proteomes" id="UP000502617"/>
    </source>
</evidence>
<keyword evidence="8 10" id="KW-0238">DNA-binding</keyword>
<dbReference type="KEGG" id="vg:77945332"/>
<organism evidence="13 14">
    <name type="scientific">Synechococcus phage S-N03</name>
    <dbReference type="NCBI Taxonomy" id="2718943"/>
    <lineage>
        <taxon>Viruses</taxon>
        <taxon>Duplodnaviria</taxon>
        <taxon>Heunggongvirae</taxon>
        <taxon>Uroviricota</taxon>
        <taxon>Caudoviricetes</taxon>
        <taxon>Pantevenvirales</taxon>
        <taxon>Kyanoviridae</taxon>
        <taxon>Huanghaivirus</taxon>
        <taxon>Huanghaivirus snothree</taxon>
    </lineage>
</organism>
<evidence type="ECO:0000256" key="8">
    <source>
        <dbReference type="ARBA" id="ARBA00023125"/>
    </source>
</evidence>
<evidence type="ECO:0000256" key="6">
    <source>
        <dbReference type="ARBA" id="ARBA00022833"/>
    </source>
</evidence>
<evidence type="ECO:0000256" key="5">
    <source>
        <dbReference type="ARBA" id="ARBA00022763"/>
    </source>
</evidence>
<dbReference type="Pfam" id="PF08804">
    <property type="entry name" value="gp32"/>
    <property type="match status" value="1"/>
</dbReference>
<feature type="compositionally biased region" description="Basic and acidic residues" evidence="11">
    <location>
        <begin position="276"/>
        <end position="285"/>
    </location>
</feature>
<dbReference type="InterPro" id="IPR044947">
    <property type="entry name" value="Phage_T4_Gp32_ssDNA-bd_sf"/>
</dbReference>
<reference evidence="13 14" key="1">
    <citation type="submission" date="2020-03" db="EMBL/GenBank/DDBJ databases">
        <title>The Isolation and Genome Sequence of a Novel Cyanophage S-N03 from the Huanghai Sea, China.</title>
        <authorList>
            <person name="Jiang T."/>
        </authorList>
    </citation>
    <scope>NUCLEOTIDE SEQUENCE [LARGE SCALE GENOMIC DNA]</scope>
</reference>
<dbReference type="GO" id="GO:0006260">
    <property type="term" value="P:DNA replication"/>
    <property type="evidence" value="ECO:0007669"/>
    <property type="project" value="UniProtKB-KW"/>
</dbReference>
<evidence type="ECO:0000256" key="7">
    <source>
        <dbReference type="ARBA" id="ARBA00023109"/>
    </source>
</evidence>